<dbReference type="PANTHER" id="PTHR12873">
    <property type="entry name" value="T7-LIKE MITOCHONDRIAL DNA HELICASE"/>
    <property type="match status" value="1"/>
</dbReference>
<dbReference type="PROSITE" id="PS51199">
    <property type="entry name" value="SF4_HELICASE"/>
    <property type="match status" value="1"/>
</dbReference>
<proteinExistence type="predicted"/>
<organism evidence="2">
    <name type="scientific">Siphoviridae sp. ctQU013</name>
    <dbReference type="NCBI Taxonomy" id="2826329"/>
    <lineage>
        <taxon>Viruses</taxon>
        <taxon>Duplodnaviria</taxon>
        <taxon>Heunggongvirae</taxon>
        <taxon>Uroviricota</taxon>
        <taxon>Caudoviricetes</taxon>
    </lineage>
</organism>
<dbReference type="Gene3D" id="3.40.50.300">
    <property type="entry name" value="P-loop containing nucleotide triphosphate hydrolases"/>
    <property type="match status" value="1"/>
</dbReference>
<feature type="domain" description="SF4 helicase" evidence="1">
    <location>
        <begin position="40"/>
        <end position="304"/>
    </location>
</feature>
<dbReference type="InterPro" id="IPR027032">
    <property type="entry name" value="Twinkle-like"/>
</dbReference>
<accession>A0A8S5NMN6</accession>
<protein>
    <submittedName>
        <fullName evidence="2">DNA directed DNA polymerase</fullName>
    </submittedName>
</protein>
<dbReference type="PANTHER" id="PTHR12873:SF6">
    <property type="entry name" value="TOPRIM DOMAIN-CONTAINING PROTEIN"/>
    <property type="match status" value="1"/>
</dbReference>
<dbReference type="GO" id="GO:0043139">
    <property type="term" value="F:5'-3' DNA helicase activity"/>
    <property type="evidence" value="ECO:0007669"/>
    <property type="project" value="InterPro"/>
</dbReference>
<dbReference type="InterPro" id="IPR027417">
    <property type="entry name" value="P-loop_NTPase"/>
</dbReference>
<evidence type="ECO:0000259" key="1">
    <source>
        <dbReference type="PROSITE" id="PS51199"/>
    </source>
</evidence>
<evidence type="ECO:0000313" key="2">
    <source>
        <dbReference type="EMBL" id="DAD95628.1"/>
    </source>
</evidence>
<dbReference type="SUPFAM" id="SSF52540">
    <property type="entry name" value="P-loop containing nucleoside triphosphate hydrolases"/>
    <property type="match status" value="1"/>
</dbReference>
<sequence>MQSFELKPEEVKGFWSGRKPSPDIILAAQFQSEIMERVEHQAASAGEPCPIIPRFRLRKGELTIWAGGNGDGKSAMMSQIALSMMMRGDSICMLSFEMEPQSTILQMIRMAYGRRLSPNESGKVEKFFDWCEKRFWIYRNRGAIDPAYALDAVAYAAAAKGCAHVFVDNLMMLTGGDNSDQLYQTQRYIVEQLKRIAVDCQTHIHVVAHLRKPSSSQSMKSPPGRYEISGSSDISNLADNVAVVTRNRDKENEAERLQTKNVGWDKEADTLIKLDKQRKNGQVIWQKLWFEKKSGQFCLSPERQLMELMPKNLSGADLTRSHQADALNVAEEGWL</sequence>
<dbReference type="Pfam" id="PF03796">
    <property type="entry name" value="DnaB_C"/>
    <property type="match status" value="1"/>
</dbReference>
<dbReference type="GO" id="GO:0006260">
    <property type="term" value="P:DNA replication"/>
    <property type="evidence" value="ECO:0007669"/>
    <property type="project" value="InterPro"/>
</dbReference>
<dbReference type="EMBL" id="BK015198">
    <property type="protein sequence ID" value="DAD95628.1"/>
    <property type="molecule type" value="Genomic_DNA"/>
</dbReference>
<dbReference type="InterPro" id="IPR007694">
    <property type="entry name" value="DNA_helicase_DnaB-like_C"/>
</dbReference>
<reference evidence="2" key="1">
    <citation type="journal article" date="2021" name="Proc. Natl. Acad. Sci. U.S.A.">
        <title>A Catalog of Tens of Thousands of Viruses from Human Metagenomes Reveals Hidden Associations with Chronic Diseases.</title>
        <authorList>
            <person name="Tisza M.J."/>
            <person name="Buck C.B."/>
        </authorList>
    </citation>
    <scope>NUCLEOTIDE SEQUENCE</scope>
    <source>
        <strain evidence="2">CtQU013</strain>
    </source>
</reference>
<name>A0A8S5NMN6_9CAUD</name>
<dbReference type="GO" id="GO:0003697">
    <property type="term" value="F:single-stranded DNA binding"/>
    <property type="evidence" value="ECO:0007669"/>
    <property type="project" value="InterPro"/>
</dbReference>
<dbReference type="GO" id="GO:0005524">
    <property type="term" value="F:ATP binding"/>
    <property type="evidence" value="ECO:0007669"/>
    <property type="project" value="InterPro"/>
</dbReference>